<feature type="compositionally biased region" description="Polar residues" evidence="6">
    <location>
        <begin position="105"/>
        <end position="117"/>
    </location>
</feature>
<dbReference type="GO" id="GO:0046983">
    <property type="term" value="F:protein dimerization activity"/>
    <property type="evidence" value="ECO:0007669"/>
    <property type="project" value="InterPro"/>
</dbReference>
<dbReference type="GO" id="GO:0045893">
    <property type="term" value="P:positive regulation of DNA-templated transcription"/>
    <property type="evidence" value="ECO:0007669"/>
    <property type="project" value="TreeGrafter"/>
</dbReference>
<feature type="compositionally biased region" description="Pro residues" evidence="6">
    <location>
        <begin position="193"/>
        <end position="205"/>
    </location>
</feature>
<dbReference type="GO" id="GO:0003700">
    <property type="term" value="F:DNA-binding transcription factor activity"/>
    <property type="evidence" value="ECO:0007669"/>
    <property type="project" value="InterPro"/>
</dbReference>
<comment type="subcellular location">
    <subcellularLocation>
        <location evidence="1">Nucleus</location>
    </subcellularLocation>
</comment>
<feature type="compositionally biased region" description="Polar residues" evidence="6">
    <location>
        <begin position="67"/>
        <end position="79"/>
    </location>
</feature>
<dbReference type="InterPro" id="IPR044283">
    <property type="entry name" value="FAMA/SPEECHLESS/MUTE-like"/>
</dbReference>
<keyword evidence="3" id="KW-0238">DNA-binding</keyword>
<dbReference type="InterPro" id="IPR011598">
    <property type="entry name" value="bHLH_dom"/>
</dbReference>
<reference evidence="9" key="1">
    <citation type="submission" date="2025-08" db="UniProtKB">
        <authorList>
            <consortium name="RefSeq"/>
        </authorList>
    </citation>
    <scope>IDENTIFICATION</scope>
    <source>
        <tissue evidence="9">Seedling</tissue>
    </source>
</reference>
<accession>A0A6P3ZS01</accession>
<dbReference type="InterPro" id="IPR036638">
    <property type="entry name" value="HLH_DNA-bd_sf"/>
</dbReference>
<name>A0A6P3ZS01_ZIZJJ</name>
<dbReference type="Pfam" id="PF22754">
    <property type="entry name" value="bHLH-TF_ACT-like_plant"/>
    <property type="match status" value="1"/>
</dbReference>
<dbReference type="GO" id="GO:0005634">
    <property type="term" value="C:nucleus"/>
    <property type="evidence" value="ECO:0007669"/>
    <property type="project" value="UniProtKB-SubCell"/>
</dbReference>
<gene>
    <name evidence="9" type="primary">LOC107414581</name>
</gene>
<evidence type="ECO:0000313" key="8">
    <source>
        <dbReference type="Proteomes" id="UP001652623"/>
    </source>
</evidence>
<dbReference type="PANTHER" id="PTHR46684">
    <property type="entry name" value="TRANSCRIPTION FACTOR FAMA"/>
    <property type="match status" value="1"/>
</dbReference>
<dbReference type="AlphaFoldDB" id="A0A6P3ZS01"/>
<feature type="compositionally biased region" description="Polar residues" evidence="6">
    <location>
        <begin position="227"/>
        <end position="243"/>
    </location>
</feature>
<dbReference type="SMART" id="SM00353">
    <property type="entry name" value="HLH"/>
    <property type="match status" value="1"/>
</dbReference>
<protein>
    <submittedName>
        <fullName evidence="9">Transcription factor SPEECHLESS</fullName>
    </submittedName>
</protein>
<dbReference type="FunCoup" id="A0A6P3ZS01">
    <property type="interactions" value="190"/>
</dbReference>
<feature type="compositionally biased region" description="Basic and acidic residues" evidence="6">
    <location>
        <begin position="48"/>
        <end position="62"/>
    </location>
</feature>
<evidence type="ECO:0000256" key="5">
    <source>
        <dbReference type="ARBA" id="ARBA00023242"/>
    </source>
</evidence>
<sequence length="359" mass="39299">MDDNLSDFFEEHDFVNANNLSGDDLFSILESLEGAAAVEFPPPAPLDETVRFTSSKENEETAGRLASQKSTSSSTLQDYSETEVETSPKSKRLKLSGTTTTTTTSEEANPDGQQRMSHITVERNRRKQMNEHLSVLRSLMPCFYVKRGDQASIIGGVVDYINELQQVLQSLEAKKQRKVYSEVLSPRLVSSPRPSPLSPRKPPLSPRLSLPISPRTPQPSSPYKPRLQQSSSAGYNLSPTIPTTALLDPSPSSSSSASCSINNDNANELFANSKSAIADVEVKFSGSNVLLKTVSPWIPGQAVKIITALEDLSLEILKVDISTVDETMLNSFTIKIGIECQLSAEELAHQIQQTFCLVH</sequence>
<dbReference type="GeneID" id="107414581"/>
<feature type="region of interest" description="Disordered" evidence="6">
    <location>
        <begin position="186"/>
        <end position="259"/>
    </location>
</feature>
<keyword evidence="4" id="KW-0804">Transcription</keyword>
<evidence type="ECO:0000259" key="7">
    <source>
        <dbReference type="PROSITE" id="PS50888"/>
    </source>
</evidence>
<evidence type="ECO:0000256" key="6">
    <source>
        <dbReference type="SAM" id="MobiDB-lite"/>
    </source>
</evidence>
<evidence type="ECO:0000313" key="9">
    <source>
        <dbReference type="RefSeq" id="XP_015878205.1"/>
    </source>
</evidence>
<dbReference type="Pfam" id="PF00010">
    <property type="entry name" value="HLH"/>
    <property type="match status" value="1"/>
</dbReference>
<dbReference type="Gene3D" id="4.10.280.10">
    <property type="entry name" value="Helix-loop-helix DNA-binding domain"/>
    <property type="match status" value="1"/>
</dbReference>
<evidence type="ECO:0000256" key="3">
    <source>
        <dbReference type="ARBA" id="ARBA00023125"/>
    </source>
</evidence>
<keyword evidence="5" id="KW-0539">Nucleus</keyword>
<dbReference type="GO" id="GO:0003677">
    <property type="term" value="F:DNA binding"/>
    <property type="evidence" value="ECO:0007669"/>
    <property type="project" value="UniProtKB-KW"/>
</dbReference>
<evidence type="ECO:0000256" key="2">
    <source>
        <dbReference type="ARBA" id="ARBA00023015"/>
    </source>
</evidence>
<dbReference type="InParanoid" id="A0A6P3ZS01"/>
<keyword evidence="8" id="KW-1185">Reference proteome</keyword>
<dbReference type="GO" id="GO:0010052">
    <property type="term" value="P:guard cell differentiation"/>
    <property type="evidence" value="ECO:0007669"/>
    <property type="project" value="InterPro"/>
</dbReference>
<feature type="domain" description="BHLH" evidence="7">
    <location>
        <begin position="113"/>
        <end position="164"/>
    </location>
</feature>
<organism evidence="8 9">
    <name type="scientific">Ziziphus jujuba</name>
    <name type="common">Chinese jujube</name>
    <name type="synonym">Ziziphus sativa</name>
    <dbReference type="NCBI Taxonomy" id="326968"/>
    <lineage>
        <taxon>Eukaryota</taxon>
        <taxon>Viridiplantae</taxon>
        <taxon>Streptophyta</taxon>
        <taxon>Embryophyta</taxon>
        <taxon>Tracheophyta</taxon>
        <taxon>Spermatophyta</taxon>
        <taxon>Magnoliopsida</taxon>
        <taxon>eudicotyledons</taxon>
        <taxon>Gunneridae</taxon>
        <taxon>Pentapetalae</taxon>
        <taxon>rosids</taxon>
        <taxon>fabids</taxon>
        <taxon>Rosales</taxon>
        <taxon>Rhamnaceae</taxon>
        <taxon>Paliureae</taxon>
        <taxon>Ziziphus</taxon>
    </lineage>
</organism>
<dbReference type="PROSITE" id="PS50888">
    <property type="entry name" value="BHLH"/>
    <property type="match status" value="1"/>
</dbReference>
<evidence type="ECO:0000256" key="1">
    <source>
        <dbReference type="ARBA" id="ARBA00004123"/>
    </source>
</evidence>
<dbReference type="RefSeq" id="XP_015878205.1">
    <property type="nucleotide sequence ID" value="XM_016022719.4"/>
</dbReference>
<dbReference type="CDD" id="cd11448">
    <property type="entry name" value="bHLH_AtFAMA_like"/>
    <property type="match status" value="1"/>
</dbReference>
<dbReference type="FunFam" id="4.10.280.10:FF:000061">
    <property type="entry name" value="Transcription factor SPEECHLESS"/>
    <property type="match status" value="1"/>
</dbReference>
<dbReference type="SUPFAM" id="SSF47459">
    <property type="entry name" value="HLH, helix-loop-helix DNA-binding domain"/>
    <property type="match status" value="1"/>
</dbReference>
<proteinExistence type="predicted"/>
<dbReference type="PANTHER" id="PTHR46684:SF4">
    <property type="entry name" value="TRANSCRIPTION FACTOR SPEECHLESS"/>
    <property type="match status" value="1"/>
</dbReference>
<dbReference type="InterPro" id="IPR054502">
    <property type="entry name" value="bHLH-TF_ACT-like_plant"/>
</dbReference>
<dbReference type="KEGG" id="zju:107414581"/>
<feature type="region of interest" description="Disordered" evidence="6">
    <location>
        <begin position="39"/>
        <end position="117"/>
    </location>
</feature>
<feature type="compositionally biased region" description="Low complexity" evidence="6">
    <location>
        <begin position="249"/>
        <end position="259"/>
    </location>
</feature>
<evidence type="ECO:0000256" key="4">
    <source>
        <dbReference type="ARBA" id="ARBA00023163"/>
    </source>
</evidence>
<dbReference type="Proteomes" id="UP001652623">
    <property type="component" value="Chromosome 8"/>
</dbReference>
<keyword evidence="2" id="KW-0805">Transcription regulation</keyword>